<feature type="binding site" evidence="6">
    <location>
        <position position="30"/>
    </location>
    <ligand>
        <name>molybdate</name>
        <dbReference type="ChEBI" id="CHEBI:36264"/>
    </ligand>
</feature>
<dbReference type="InterPro" id="IPR050682">
    <property type="entry name" value="ModA/WtpA"/>
</dbReference>
<dbReference type="FunFam" id="3.40.190.10:FF:000035">
    <property type="entry name" value="Molybdate ABC transporter substrate-binding protein"/>
    <property type="match status" value="1"/>
</dbReference>
<evidence type="ECO:0000256" key="6">
    <source>
        <dbReference type="PIRSR" id="PIRSR004846-1"/>
    </source>
</evidence>
<feature type="binding site" evidence="6">
    <location>
        <position position="138"/>
    </location>
    <ligand>
        <name>molybdate</name>
        <dbReference type="ChEBI" id="CHEBI:36264"/>
    </ligand>
</feature>
<evidence type="ECO:0000256" key="4">
    <source>
        <dbReference type="ARBA" id="ARBA00022729"/>
    </source>
</evidence>
<dbReference type="GO" id="GO:0030973">
    <property type="term" value="F:molybdate ion binding"/>
    <property type="evidence" value="ECO:0007669"/>
    <property type="project" value="TreeGrafter"/>
</dbReference>
<feature type="binding site" evidence="6">
    <location>
        <position position="165"/>
    </location>
    <ligand>
        <name>molybdate</name>
        <dbReference type="ChEBI" id="CHEBI:36264"/>
    </ligand>
</feature>
<dbReference type="PANTHER" id="PTHR30632:SF17">
    <property type="entry name" value="MOLYBDATE-BINDING PROTEIN MODA"/>
    <property type="match status" value="1"/>
</dbReference>
<keyword evidence="10" id="KW-1185">Reference proteome</keyword>
<comment type="similarity">
    <text evidence="1">Belongs to the bacterial solute-binding protein ModA family.</text>
</comment>
<proteinExistence type="inferred from homology"/>
<feature type="binding site" evidence="6">
    <location>
        <position position="183"/>
    </location>
    <ligand>
        <name>molybdate</name>
        <dbReference type="ChEBI" id="CHEBI:36264"/>
    </ligand>
</feature>
<evidence type="ECO:0000313" key="8">
    <source>
        <dbReference type="EMBL" id="MBY4892320.1"/>
    </source>
</evidence>
<dbReference type="GO" id="GO:0046872">
    <property type="term" value="F:metal ion binding"/>
    <property type="evidence" value="ECO:0007669"/>
    <property type="project" value="UniProtKB-KW"/>
</dbReference>
<evidence type="ECO:0000313" key="9">
    <source>
        <dbReference type="EMBL" id="QXL89071.1"/>
    </source>
</evidence>
<dbReference type="EMBL" id="CP078073">
    <property type="protein sequence ID" value="QXL89071.1"/>
    <property type="molecule type" value="Genomic_DNA"/>
</dbReference>
<dbReference type="SUPFAM" id="SSF53850">
    <property type="entry name" value="Periplasmic binding protein-like II"/>
    <property type="match status" value="1"/>
</dbReference>
<organism evidence="9">
    <name type="scientific">Gymnodinialimonas phycosphaerae</name>
    <dbReference type="NCBI Taxonomy" id="2841589"/>
    <lineage>
        <taxon>Bacteria</taxon>
        <taxon>Pseudomonadati</taxon>
        <taxon>Pseudomonadota</taxon>
        <taxon>Alphaproteobacteria</taxon>
        <taxon>Rhodobacterales</taxon>
        <taxon>Paracoccaceae</taxon>
        <taxon>Gymnodinialimonas</taxon>
    </lineage>
</organism>
<dbReference type="PANTHER" id="PTHR30632">
    <property type="entry name" value="MOLYBDATE-BINDING PERIPLASMIC PROTEIN"/>
    <property type="match status" value="1"/>
</dbReference>
<dbReference type="AlphaFoldDB" id="A0A975TYI7"/>
<comment type="subunit">
    <text evidence="5">The complex is composed of two ATP-binding proteins (ModC), two transmembrane proteins (ModB) and a solute-binding protein (ModA).</text>
</comment>
<evidence type="ECO:0000313" key="10">
    <source>
        <dbReference type="Proteomes" id="UP000693972"/>
    </source>
</evidence>
<evidence type="ECO:0000256" key="2">
    <source>
        <dbReference type="ARBA" id="ARBA00022505"/>
    </source>
</evidence>
<dbReference type="Gene3D" id="3.40.190.10">
    <property type="entry name" value="Periplasmic binding protein-like II"/>
    <property type="match status" value="2"/>
</dbReference>
<dbReference type="Pfam" id="PF13531">
    <property type="entry name" value="SBP_bac_11"/>
    <property type="match status" value="1"/>
</dbReference>
<dbReference type="GO" id="GO:0030288">
    <property type="term" value="C:outer membrane-bounded periplasmic space"/>
    <property type="evidence" value="ECO:0007669"/>
    <property type="project" value="TreeGrafter"/>
</dbReference>
<dbReference type="NCBIfam" id="TIGR01256">
    <property type="entry name" value="modA"/>
    <property type="match status" value="1"/>
</dbReference>
<dbReference type="GO" id="GO:0015689">
    <property type="term" value="P:molybdate ion transport"/>
    <property type="evidence" value="ECO:0007669"/>
    <property type="project" value="InterPro"/>
</dbReference>
<feature type="chain" id="PRO_5036800593" evidence="7">
    <location>
        <begin position="21"/>
        <end position="247"/>
    </location>
</feature>
<evidence type="ECO:0000256" key="3">
    <source>
        <dbReference type="ARBA" id="ARBA00022723"/>
    </source>
</evidence>
<sequence>MRRVLLSWLLCAVLAVPARAEDVLVFAAASLAGPLDQVAEAFEAETGHSVTISYGGSSTLARQIEAGAPADVVLLANEAWMDHLERVGALQIGTRHTLLSNSLVLIGNASEAGETTLEDLRPGPGDRLALALTEVVPAGIYARAALDTLGRWEALRPAIVETDNVRAALQLVALGAARYGIVYATDVGVEPRVRILAEIPDTLHPPIRYPVAVTVSGGEAAFRFAGALASLLARNAFTEAGFGLVEE</sequence>
<dbReference type="GO" id="GO:1901359">
    <property type="term" value="F:tungstate binding"/>
    <property type="evidence" value="ECO:0007669"/>
    <property type="project" value="UniProtKB-ARBA"/>
</dbReference>
<dbReference type="Proteomes" id="UP000693972">
    <property type="component" value="Unassembled WGS sequence"/>
</dbReference>
<dbReference type="RefSeq" id="WP_257892121.1">
    <property type="nucleotide sequence ID" value="NZ_JAIMBW010000001.1"/>
</dbReference>
<accession>A0A975TYI7</accession>
<keyword evidence="2 6" id="KW-0500">Molybdenum</keyword>
<feature type="signal peptide" evidence="7">
    <location>
        <begin position="1"/>
        <end position="20"/>
    </location>
</feature>
<protein>
    <submittedName>
        <fullName evidence="9">Molybdate ABC transporter substrate-binding protein</fullName>
    </submittedName>
</protein>
<keyword evidence="3 6" id="KW-0479">Metal-binding</keyword>
<feature type="binding site" evidence="6">
    <location>
        <position position="57"/>
    </location>
    <ligand>
        <name>molybdate</name>
        <dbReference type="ChEBI" id="CHEBI:36264"/>
    </ligand>
</feature>
<dbReference type="EMBL" id="JAIMBW010000001">
    <property type="protein sequence ID" value="MBY4892320.1"/>
    <property type="molecule type" value="Genomic_DNA"/>
</dbReference>
<evidence type="ECO:0000256" key="7">
    <source>
        <dbReference type="SAM" id="SignalP"/>
    </source>
</evidence>
<dbReference type="InterPro" id="IPR005950">
    <property type="entry name" value="ModA"/>
</dbReference>
<keyword evidence="4 7" id="KW-0732">Signal</keyword>
<evidence type="ECO:0000256" key="1">
    <source>
        <dbReference type="ARBA" id="ARBA00009175"/>
    </source>
</evidence>
<reference evidence="9 10" key="1">
    <citation type="submission" date="2021-07" db="EMBL/GenBank/DDBJ databases">
        <title>Karlodiniumbacter phycospheric gen. nov., sp. nov., a phycosphere bacterium isolated from karlodinium veneficum.</title>
        <authorList>
            <person name="Peng Y."/>
            <person name="Jiang L."/>
            <person name="Lee J."/>
        </authorList>
    </citation>
    <scope>NUCLEOTIDE SEQUENCE</scope>
    <source>
        <strain evidence="9 10">N5</strain>
    </source>
</reference>
<evidence type="ECO:0000256" key="5">
    <source>
        <dbReference type="ARBA" id="ARBA00062515"/>
    </source>
</evidence>
<dbReference type="PIRSF" id="PIRSF004846">
    <property type="entry name" value="ModA"/>
    <property type="match status" value="1"/>
</dbReference>
<name>A0A975TYI7_9RHOB</name>
<gene>
    <name evidence="9" type="primary">modA</name>
    <name evidence="8" type="ORF">KUL25_06025</name>
    <name evidence="9" type="ORF">KUL25_06030</name>
</gene>